<accession>A0AAV8VEP9</accession>
<proteinExistence type="predicted"/>
<dbReference type="AlphaFoldDB" id="A0AAV8VEP9"/>
<gene>
    <name evidence="1" type="ORF">NQ315_000484</name>
</gene>
<dbReference type="Proteomes" id="UP001159042">
    <property type="component" value="Unassembled WGS sequence"/>
</dbReference>
<dbReference type="EMBL" id="JANEYG010000119">
    <property type="protein sequence ID" value="KAJ8912615.1"/>
    <property type="molecule type" value="Genomic_DNA"/>
</dbReference>
<evidence type="ECO:0000313" key="2">
    <source>
        <dbReference type="Proteomes" id="UP001159042"/>
    </source>
</evidence>
<comment type="caution">
    <text evidence="1">The sequence shown here is derived from an EMBL/GenBank/DDBJ whole genome shotgun (WGS) entry which is preliminary data.</text>
</comment>
<protein>
    <submittedName>
        <fullName evidence="1">Uncharacterized protein</fullName>
    </submittedName>
</protein>
<keyword evidence="2" id="KW-1185">Reference proteome</keyword>
<organism evidence="1 2">
    <name type="scientific">Exocentrus adspersus</name>
    <dbReference type="NCBI Taxonomy" id="1586481"/>
    <lineage>
        <taxon>Eukaryota</taxon>
        <taxon>Metazoa</taxon>
        <taxon>Ecdysozoa</taxon>
        <taxon>Arthropoda</taxon>
        <taxon>Hexapoda</taxon>
        <taxon>Insecta</taxon>
        <taxon>Pterygota</taxon>
        <taxon>Neoptera</taxon>
        <taxon>Endopterygota</taxon>
        <taxon>Coleoptera</taxon>
        <taxon>Polyphaga</taxon>
        <taxon>Cucujiformia</taxon>
        <taxon>Chrysomeloidea</taxon>
        <taxon>Cerambycidae</taxon>
        <taxon>Lamiinae</taxon>
        <taxon>Acanthocinini</taxon>
        <taxon>Exocentrus</taxon>
    </lineage>
</organism>
<name>A0AAV8VEP9_9CUCU</name>
<sequence>MLRKRPLSSTDDVYFNLCVLPSINALESGEECFQPLTLEDGKEWNFRMSGVETRERSVHVLAQPCFKPDSKCREIEYTIQCIIV</sequence>
<evidence type="ECO:0000313" key="1">
    <source>
        <dbReference type="EMBL" id="KAJ8912615.1"/>
    </source>
</evidence>
<reference evidence="1 2" key="1">
    <citation type="journal article" date="2023" name="Insect Mol. Biol.">
        <title>Genome sequencing provides insights into the evolution of gene families encoding plant cell wall-degrading enzymes in longhorned beetles.</title>
        <authorList>
            <person name="Shin N.R."/>
            <person name="Okamura Y."/>
            <person name="Kirsch R."/>
            <person name="Pauchet Y."/>
        </authorList>
    </citation>
    <scope>NUCLEOTIDE SEQUENCE [LARGE SCALE GENOMIC DNA]</scope>
    <source>
        <strain evidence="1">EAD_L_NR</strain>
    </source>
</reference>